<evidence type="ECO:0008006" key="4">
    <source>
        <dbReference type="Google" id="ProtNLM"/>
    </source>
</evidence>
<feature type="chain" id="PRO_5017576096" description="Parallel beta helix pectate lyase-like protein" evidence="1">
    <location>
        <begin position="23"/>
        <end position="471"/>
    </location>
</feature>
<accession>A0A3D9L0F3</accession>
<reference evidence="2 3" key="1">
    <citation type="submission" date="2018-07" db="EMBL/GenBank/DDBJ databases">
        <title>Genomic Encyclopedia of Type Strains, Phase IV (KMG-IV): sequencing the most valuable type-strain genomes for metagenomic binning, comparative biology and taxonomic classification.</title>
        <authorList>
            <person name="Goeker M."/>
        </authorList>
    </citation>
    <scope>NUCLEOTIDE SEQUENCE [LARGE SCALE GENOMIC DNA]</scope>
    <source>
        <strain evidence="2 3">DSM 4134</strain>
    </source>
</reference>
<keyword evidence="3" id="KW-1185">Reference proteome</keyword>
<evidence type="ECO:0000256" key="1">
    <source>
        <dbReference type="SAM" id="SignalP"/>
    </source>
</evidence>
<dbReference type="Proteomes" id="UP000256779">
    <property type="component" value="Unassembled WGS sequence"/>
</dbReference>
<keyword evidence="1" id="KW-0732">Signal</keyword>
<feature type="signal peptide" evidence="1">
    <location>
        <begin position="1"/>
        <end position="22"/>
    </location>
</feature>
<protein>
    <recommendedName>
        <fullName evidence="4">Parallel beta helix pectate lyase-like protein</fullName>
    </recommendedName>
</protein>
<dbReference type="InterPro" id="IPR011050">
    <property type="entry name" value="Pectin_lyase_fold/virulence"/>
</dbReference>
<dbReference type="OrthoDB" id="1169780at2"/>
<organism evidence="2 3">
    <name type="scientific">Marinoscillum furvescens DSM 4134</name>
    <dbReference type="NCBI Taxonomy" id="1122208"/>
    <lineage>
        <taxon>Bacteria</taxon>
        <taxon>Pseudomonadati</taxon>
        <taxon>Bacteroidota</taxon>
        <taxon>Cytophagia</taxon>
        <taxon>Cytophagales</taxon>
        <taxon>Reichenbachiellaceae</taxon>
        <taxon>Marinoscillum</taxon>
    </lineage>
</organism>
<name>A0A3D9L0F3_MARFU</name>
<comment type="caution">
    <text evidence="2">The sequence shown here is derived from an EMBL/GenBank/DDBJ whole genome shotgun (WGS) entry which is preliminary data.</text>
</comment>
<dbReference type="AlphaFoldDB" id="A0A3D9L0F3"/>
<dbReference type="RefSeq" id="WP_147303014.1">
    <property type="nucleotide sequence ID" value="NZ_QREG01000020.1"/>
</dbReference>
<sequence>MKIEKQLATLLMILTLSINGMAQVTVNSLQELRPYLKQDSVQVKLAPGVYTITAEDIKKGAFPDQIRIKNNANVLLLFTGSHSVYDFTGVTLEVKTEVFTAFPNQDEFHQLQVIGNHNVLKNLTMVDVGSVHDAPTHRGTNIVMDGSHNRIEGFHLTTKGAYPYGYGEAFGKGGRSVIRHRKHSSFLVRGYKNHAKNCTVIHRSYGHAIFMQAADLPIIEGCYVEGAMRSTDDMLNERGTGSDADKVGFKTVWGYELPKGYIMCTGEEGIRAYNGGETLIDGKEYRRGTSNPTIINCTVKNMRAGVTLTHATGKKYVSGTTVIGCERGFCIGSGDIVDCYADTQHGPALGVDYTWDQGMTADITLLPYEGETYNGSGHAAIIIGSNHKITLRSAIPNPDTNLKIHVGGDNRTIGMLGKDENYSASNIVLHNLTGYPVVLDDNSKNCTGISAGEVIDEGENNHVFKKQLEVK</sequence>
<evidence type="ECO:0000313" key="3">
    <source>
        <dbReference type="Proteomes" id="UP000256779"/>
    </source>
</evidence>
<proteinExistence type="predicted"/>
<gene>
    <name evidence="2" type="ORF">C7460_12022</name>
</gene>
<dbReference type="EMBL" id="QREG01000020">
    <property type="protein sequence ID" value="RED94627.1"/>
    <property type="molecule type" value="Genomic_DNA"/>
</dbReference>
<dbReference type="SUPFAM" id="SSF51126">
    <property type="entry name" value="Pectin lyase-like"/>
    <property type="match status" value="1"/>
</dbReference>
<evidence type="ECO:0000313" key="2">
    <source>
        <dbReference type="EMBL" id="RED94627.1"/>
    </source>
</evidence>